<evidence type="ECO:0000313" key="5">
    <source>
        <dbReference type="Proteomes" id="UP001061298"/>
    </source>
</evidence>
<dbReference type="PANTHER" id="PTHR22946">
    <property type="entry name" value="DIENELACTONE HYDROLASE DOMAIN-CONTAINING PROTEIN-RELATED"/>
    <property type="match status" value="1"/>
</dbReference>
<dbReference type="InterPro" id="IPR029058">
    <property type="entry name" value="AB_hydrolase_fold"/>
</dbReference>
<dbReference type="InterPro" id="IPR050261">
    <property type="entry name" value="FrsA_esterase"/>
</dbReference>
<accession>A0ABY6E471</accession>
<keyword evidence="5" id="KW-1185">Reference proteome</keyword>
<feature type="chain" id="PRO_5045465361" evidence="2">
    <location>
        <begin position="36"/>
        <end position="468"/>
    </location>
</feature>
<dbReference type="InterPro" id="IPR006311">
    <property type="entry name" value="TAT_signal"/>
</dbReference>
<dbReference type="InterPro" id="IPR000073">
    <property type="entry name" value="AB_hydrolase_1"/>
</dbReference>
<sequence>MENATAAPVPGLSRRSALSGLAGAAGALLAAGCTAADTSSGHRPVAGASASATAGAPAPGAMTLFSDPEFNFSGLLALGAAGQRSSEVGEVLTAVNAINKAGLSAQTYVQTFRNLGDELMKAPEGSGPDRETRRFRALRASQYYAQALFFVLGSNDPDSEEALYRAGRGAWDTFCGLCDPAPVTAKVPYGRTPLPVWLFRPDASGRARPTVILTNGSDGQNVDMWTYGVSAALDRGWNALVYEGPGQGRLIFIDQVVFTPRWENVVRALVDWLVARSDVDTRRIALTGLSMGGCLAPRAAAFERRIAALVAMPGCLEPWLGFPPELRTVLTPNKAETNAVWNKEIVPELSPADAATLKKRFEPFSAPAMLAARKGRMFTDFHTPADLVRSLTITDVVGRIKAPTLVLDYQDEQFYPGQAPQMYDKLRAPKDYVKLTAATGAQLHCSPMAPQQHCEVVFDWLGERLAGG</sequence>
<dbReference type="EMBL" id="CP106793">
    <property type="protein sequence ID" value="UXY21390.1"/>
    <property type="molecule type" value="Genomic_DNA"/>
</dbReference>
<gene>
    <name evidence="4" type="ORF">N8I84_23865</name>
</gene>
<evidence type="ECO:0000256" key="2">
    <source>
        <dbReference type="SAM" id="SignalP"/>
    </source>
</evidence>
<name>A0ABY6E471_9ACTN</name>
<keyword evidence="4" id="KW-0378">Hydrolase</keyword>
<comment type="similarity">
    <text evidence="1">Belongs to the AB hydrolase superfamily. FUS2 hydrolase family.</text>
</comment>
<keyword evidence="2" id="KW-0732">Signal</keyword>
<evidence type="ECO:0000256" key="1">
    <source>
        <dbReference type="ARBA" id="ARBA00038115"/>
    </source>
</evidence>
<proteinExistence type="inferred from homology"/>
<dbReference type="Gene3D" id="1.20.1440.110">
    <property type="entry name" value="acylaminoacyl peptidase"/>
    <property type="match status" value="1"/>
</dbReference>
<evidence type="ECO:0000313" key="4">
    <source>
        <dbReference type="EMBL" id="UXY21390.1"/>
    </source>
</evidence>
<reference evidence="4" key="1">
    <citation type="submission" date="2022-10" db="EMBL/GenBank/DDBJ databases">
        <authorList>
            <person name="Mo P."/>
        </authorList>
    </citation>
    <scope>NUCLEOTIDE SEQUENCE</scope>
    <source>
        <strain evidence="4">HUAS 13-4</strain>
    </source>
</reference>
<feature type="domain" description="AB hydrolase-1" evidence="3">
    <location>
        <begin position="221"/>
        <end position="448"/>
    </location>
</feature>
<dbReference type="PROSITE" id="PS51318">
    <property type="entry name" value="TAT"/>
    <property type="match status" value="1"/>
</dbReference>
<feature type="signal peptide" evidence="2">
    <location>
        <begin position="1"/>
        <end position="35"/>
    </location>
</feature>
<dbReference type="PANTHER" id="PTHR22946:SF12">
    <property type="entry name" value="CONIDIAL PIGMENT BIOSYNTHESIS PROTEIN AYG1 (AFU_ORTHOLOGUE AFUA_2G17550)"/>
    <property type="match status" value="1"/>
</dbReference>
<evidence type="ECO:0000259" key="3">
    <source>
        <dbReference type="Pfam" id="PF12697"/>
    </source>
</evidence>
<dbReference type="SUPFAM" id="SSF53474">
    <property type="entry name" value="alpha/beta-Hydrolases"/>
    <property type="match status" value="1"/>
</dbReference>
<protein>
    <submittedName>
        <fullName evidence="4">Alpha/beta hydrolase</fullName>
    </submittedName>
</protein>
<dbReference type="RefSeq" id="WP_263231431.1">
    <property type="nucleotide sequence ID" value="NZ_CP106793.1"/>
</dbReference>
<dbReference type="Gene3D" id="3.40.50.1820">
    <property type="entry name" value="alpha/beta hydrolase"/>
    <property type="match status" value="1"/>
</dbReference>
<dbReference type="Pfam" id="PF12697">
    <property type="entry name" value="Abhydrolase_6"/>
    <property type="match status" value="1"/>
</dbReference>
<dbReference type="Proteomes" id="UP001061298">
    <property type="component" value="Chromosome"/>
</dbReference>
<dbReference type="GO" id="GO:0016787">
    <property type="term" value="F:hydrolase activity"/>
    <property type="evidence" value="ECO:0007669"/>
    <property type="project" value="UniProtKB-KW"/>
</dbReference>
<organism evidence="4 5">
    <name type="scientific">Streptomyces cynarae</name>
    <dbReference type="NCBI Taxonomy" id="2981134"/>
    <lineage>
        <taxon>Bacteria</taxon>
        <taxon>Bacillati</taxon>
        <taxon>Actinomycetota</taxon>
        <taxon>Actinomycetes</taxon>
        <taxon>Kitasatosporales</taxon>
        <taxon>Streptomycetaceae</taxon>
        <taxon>Streptomyces</taxon>
    </lineage>
</organism>